<dbReference type="PANTHER" id="PTHR48070">
    <property type="entry name" value="ESTERASE OVCA2"/>
    <property type="match status" value="1"/>
</dbReference>
<evidence type="ECO:0000256" key="1">
    <source>
        <dbReference type="ARBA" id="ARBA00022801"/>
    </source>
</evidence>
<dbReference type="InterPro" id="IPR005645">
    <property type="entry name" value="FSH-like_dom"/>
</dbReference>
<reference evidence="3 4" key="1">
    <citation type="submission" date="2023-08" db="EMBL/GenBank/DDBJ databases">
        <title>Annotated Genome Sequence of Vanrija albida AlHP1.</title>
        <authorList>
            <person name="Herzog R."/>
        </authorList>
    </citation>
    <scope>NUCLEOTIDE SEQUENCE [LARGE SCALE GENOMIC DNA]</scope>
    <source>
        <strain evidence="3 4">AlHP1</strain>
    </source>
</reference>
<accession>A0ABR3Q4S4</accession>
<dbReference type="EC" id="1.5.1.3" evidence="3"/>
<dbReference type="GeneID" id="95984774"/>
<name>A0ABR3Q4S4_9TREE</name>
<keyword evidence="4" id="KW-1185">Reference proteome</keyword>
<dbReference type="RefSeq" id="XP_069209678.1">
    <property type="nucleotide sequence ID" value="XM_069352260.1"/>
</dbReference>
<dbReference type="Proteomes" id="UP001565368">
    <property type="component" value="Unassembled WGS sequence"/>
</dbReference>
<organism evidence="3 4">
    <name type="scientific">Vanrija albida</name>
    <dbReference type="NCBI Taxonomy" id="181172"/>
    <lineage>
        <taxon>Eukaryota</taxon>
        <taxon>Fungi</taxon>
        <taxon>Dikarya</taxon>
        <taxon>Basidiomycota</taxon>
        <taxon>Agaricomycotina</taxon>
        <taxon>Tremellomycetes</taxon>
        <taxon>Trichosporonales</taxon>
        <taxon>Trichosporonaceae</taxon>
        <taxon>Vanrija</taxon>
    </lineage>
</organism>
<proteinExistence type="predicted"/>
<evidence type="ECO:0000259" key="2">
    <source>
        <dbReference type="Pfam" id="PF03959"/>
    </source>
</evidence>
<sequence length="291" mass="30700">MAIRILALCGYSQNGAIFAKQVRSALLGAGNVSSGDFSANWSPLPQAYQRFQVAGADGVQLDGKPIGAATHTNAASGAEVVFVDPPVILGDAQLSPIQVKEVAAYAKGDAAPNVAVTRSWWTAPDRKTYQYYDNTVKYLHSYLVNNEPFDGVIGFSQGAAMAAALAALLEKPGLHPDFPASDKLKPLKFAIAVGGFKPRSEVPDFTNYFPLQTPILHVVGKTDPVVSGKASKQLQDACPSSRVETHEGGHVTPGGEEWAGFLSEYIKTLAKGGKADDVAPLSSFGAARARL</sequence>
<evidence type="ECO:0000313" key="4">
    <source>
        <dbReference type="Proteomes" id="UP001565368"/>
    </source>
</evidence>
<keyword evidence="3" id="KW-0560">Oxidoreductase</keyword>
<dbReference type="SUPFAM" id="SSF53474">
    <property type="entry name" value="alpha/beta-Hydrolases"/>
    <property type="match status" value="1"/>
</dbReference>
<dbReference type="PANTHER" id="PTHR48070:SF6">
    <property type="entry name" value="ESTERASE OVCA2"/>
    <property type="match status" value="1"/>
</dbReference>
<dbReference type="EMBL" id="JBBXJM010000003">
    <property type="protein sequence ID" value="KAL1409734.1"/>
    <property type="molecule type" value="Genomic_DNA"/>
</dbReference>
<dbReference type="InterPro" id="IPR029058">
    <property type="entry name" value="AB_hydrolase_fold"/>
</dbReference>
<dbReference type="Pfam" id="PF03959">
    <property type="entry name" value="FSH1"/>
    <property type="match status" value="1"/>
</dbReference>
<keyword evidence="1 3" id="KW-0378">Hydrolase</keyword>
<comment type="caution">
    <text evidence="3">The sequence shown here is derived from an EMBL/GenBank/DDBJ whole genome shotgun (WGS) entry which is preliminary data.</text>
</comment>
<dbReference type="InterPro" id="IPR050593">
    <property type="entry name" value="LovG"/>
</dbReference>
<dbReference type="GO" id="GO:0004146">
    <property type="term" value="F:dihydrofolate reductase activity"/>
    <property type="evidence" value="ECO:0007669"/>
    <property type="project" value="UniProtKB-EC"/>
</dbReference>
<dbReference type="GO" id="GO:0016787">
    <property type="term" value="F:hydrolase activity"/>
    <property type="evidence" value="ECO:0007669"/>
    <property type="project" value="UniProtKB-KW"/>
</dbReference>
<evidence type="ECO:0000313" key="3">
    <source>
        <dbReference type="EMBL" id="KAL1409734.1"/>
    </source>
</evidence>
<protein>
    <submittedName>
        <fullName evidence="3">Family of serine hydrolases 3</fullName>
        <ecNumber evidence="3">1.5.1.3</ecNumber>
    </submittedName>
</protein>
<gene>
    <name evidence="3" type="primary">FSH3_2</name>
    <name evidence="3" type="ORF">Q8F55_003731</name>
</gene>
<dbReference type="Gene3D" id="3.40.50.1820">
    <property type="entry name" value="alpha/beta hydrolase"/>
    <property type="match status" value="1"/>
</dbReference>
<feature type="domain" description="Serine hydrolase" evidence="2">
    <location>
        <begin position="76"/>
        <end position="258"/>
    </location>
</feature>